<protein>
    <recommendedName>
        <fullName evidence="5">Photosynthesis system II assembly factor Ycf48/Hcf136-like domain-containing protein</fullName>
    </recommendedName>
</protein>
<feature type="region of interest" description="Disordered" evidence="3">
    <location>
        <begin position="33"/>
        <end position="84"/>
    </location>
</feature>
<keyword evidence="2" id="KW-0604">Photosystem II</keyword>
<evidence type="ECO:0000313" key="6">
    <source>
        <dbReference type="EMBL" id="GCE31314.1"/>
    </source>
</evidence>
<dbReference type="PROSITE" id="PS51257">
    <property type="entry name" value="PROKAR_LIPOPROTEIN"/>
    <property type="match status" value="1"/>
</dbReference>
<dbReference type="AlphaFoldDB" id="A0A402BIT9"/>
<evidence type="ECO:0000313" key="7">
    <source>
        <dbReference type="Proteomes" id="UP000287171"/>
    </source>
</evidence>
<feature type="compositionally biased region" description="Low complexity" evidence="3">
    <location>
        <begin position="33"/>
        <end position="81"/>
    </location>
</feature>
<dbReference type="InterPro" id="IPR015943">
    <property type="entry name" value="WD40/YVTN_repeat-like_dom_sf"/>
</dbReference>
<dbReference type="PANTHER" id="PTHR47199">
    <property type="entry name" value="PHOTOSYSTEM II STABILITY/ASSEMBLY FACTOR HCF136, CHLOROPLASTIC"/>
    <property type="match status" value="1"/>
</dbReference>
<dbReference type="PANTHER" id="PTHR47199:SF2">
    <property type="entry name" value="PHOTOSYSTEM II STABILITY_ASSEMBLY FACTOR HCF136, CHLOROPLASTIC"/>
    <property type="match status" value="1"/>
</dbReference>
<evidence type="ECO:0000256" key="1">
    <source>
        <dbReference type="ARBA" id="ARBA00022531"/>
    </source>
</evidence>
<evidence type="ECO:0000259" key="5">
    <source>
        <dbReference type="Pfam" id="PF14870"/>
    </source>
</evidence>
<dbReference type="Pfam" id="PF14870">
    <property type="entry name" value="PSII_BNR"/>
    <property type="match status" value="1"/>
</dbReference>
<dbReference type="GO" id="GO:0015979">
    <property type="term" value="P:photosynthesis"/>
    <property type="evidence" value="ECO:0007669"/>
    <property type="project" value="UniProtKB-KW"/>
</dbReference>
<keyword evidence="7" id="KW-1185">Reference proteome</keyword>
<gene>
    <name evidence="6" type="ORF">KDA_67980</name>
</gene>
<reference evidence="7" key="1">
    <citation type="submission" date="2018-12" db="EMBL/GenBank/DDBJ databases">
        <title>Tengunoibacter tsumagoiensis gen. nov., sp. nov., Dictyobacter kobayashii sp. nov., D. alpinus sp. nov., and D. joshuensis sp. nov. and description of Dictyobacteraceae fam. nov. within the order Ktedonobacterales isolated from Tengu-no-mugimeshi.</title>
        <authorList>
            <person name="Wang C.M."/>
            <person name="Zheng Y."/>
            <person name="Sakai Y."/>
            <person name="Toyoda A."/>
            <person name="Minakuchi Y."/>
            <person name="Abe K."/>
            <person name="Yokota A."/>
            <person name="Yabe S."/>
        </authorList>
    </citation>
    <scope>NUCLEOTIDE SEQUENCE [LARGE SCALE GENOMIC DNA]</scope>
    <source>
        <strain evidence="7">Uno16</strain>
    </source>
</reference>
<evidence type="ECO:0000256" key="3">
    <source>
        <dbReference type="SAM" id="MobiDB-lite"/>
    </source>
</evidence>
<feature type="chain" id="PRO_5019137171" description="Photosynthesis system II assembly factor Ycf48/Hcf136-like domain-containing protein" evidence="4">
    <location>
        <begin position="32"/>
        <end position="412"/>
    </location>
</feature>
<feature type="domain" description="Photosynthesis system II assembly factor Ycf48/Hcf136-like" evidence="5">
    <location>
        <begin position="235"/>
        <end position="364"/>
    </location>
</feature>
<evidence type="ECO:0000256" key="4">
    <source>
        <dbReference type="SAM" id="SignalP"/>
    </source>
</evidence>
<proteinExistence type="predicted"/>
<dbReference type="RefSeq" id="WP_161982630.1">
    <property type="nucleotide sequence ID" value="NZ_BIFT01000002.1"/>
</dbReference>
<keyword evidence="4" id="KW-0732">Signal</keyword>
<dbReference type="SUPFAM" id="SSF110296">
    <property type="entry name" value="Oligoxyloglucan reducing end-specific cellobiohydrolase"/>
    <property type="match status" value="2"/>
</dbReference>
<dbReference type="CDD" id="cd15482">
    <property type="entry name" value="Sialidase_non-viral"/>
    <property type="match status" value="1"/>
</dbReference>
<feature type="signal peptide" evidence="4">
    <location>
        <begin position="1"/>
        <end position="31"/>
    </location>
</feature>
<keyword evidence="1" id="KW-0602">Photosynthesis</keyword>
<dbReference type="InterPro" id="IPR028203">
    <property type="entry name" value="PSII_CF48-like_dom"/>
</dbReference>
<organism evidence="6 7">
    <name type="scientific">Dictyobacter alpinus</name>
    <dbReference type="NCBI Taxonomy" id="2014873"/>
    <lineage>
        <taxon>Bacteria</taxon>
        <taxon>Bacillati</taxon>
        <taxon>Chloroflexota</taxon>
        <taxon>Ktedonobacteria</taxon>
        <taxon>Ktedonobacterales</taxon>
        <taxon>Dictyobacteraceae</taxon>
        <taxon>Dictyobacter</taxon>
    </lineage>
</organism>
<evidence type="ECO:0000256" key="2">
    <source>
        <dbReference type="ARBA" id="ARBA00023276"/>
    </source>
</evidence>
<sequence>MRYIPYPRGFTRVSSLLFVMLALFVSACSNASQATTGGNTTSTAQGTTNTAQGITATTTKQPQTSTSMSSTASQGSSKATSLPVHPLKQIRMTDAIHGWALDQDNILKTSDGGQSWVALTPKHAVISNTTQADFLNAQYAWFTVTDNNSITVFSTTTGGASWKGSVINVSSPEGAMLSFVSPQTGWLEVAPGGTGAGSQSVNILRTDDGGLNWSKISSSGPGPQKLANGGIKSGLSFVNAATGWATGSDASTVPWLYMTHDGGKTWERKTISAMAGGTNAGGSIHTLPPVVLGNDGFLPMVVESRTVLVRSTDGGASWTTNGQAIAGFNSYNVYVIDAQSVRATDQNTGDVYQSSDGGKSWQKIASASGVYGPLSFINTTTGFGLGHSNQSVLKRTDDGGKTWQTIPYQIHG</sequence>
<accession>A0A402BIT9</accession>
<dbReference type="Proteomes" id="UP000287171">
    <property type="component" value="Unassembled WGS sequence"/>
</dbReference>
<dbReference type="EMBL" id="BIFT01000002">
    <property type="protein sequence ID" value="GCE31314.1"/>
    <property type="molecule type" value="Genomic_DNA"/>
</dbReference>
<comment type="caution">
    <text evidence="6">The sequence shown here is derived from an EMBL/GenBank/DDBJ whole genome shotgun (WGS) entry which is preliminary data.</text>
</comment>
<name>A0A402BIT9_9CHLR</name>
<dbReference type="Gene3D" id="2.130.10.10">
    <property type="entry name" value="YVTN repeat-like/Quinoprotein amine dehydrogenase"/>
    <property type="match status" value="2"/>
</dbReference>
<dbReference type="GO" id="GO:0009523">
    <property type="term" value="C:photosystem II"/>
    <property type="evidence" value="ECO:0007669"/>
    <property type="project" value="UniProtKB-KW"/>
</dbReference>